<feature type="compositionally biased region" description="Basic and acidic residues" evidence="1">
    <location>
        <begin position="279"/>
        <end position="299"/>
    </location>
</feature>
<keyword evidence="3" id="KW-1185">Reference proteome</keyword>
<reference evidence="2 3" key="1">
    <citation type="submission" date="2023-02" db="EMBL/GenBank/DDBJ databases">
        <title>LHISI_Scaffold_Assembly.</title>
        <authorList>
            <person name="Stuart O.P."/>
            <person name="Cleave R."/>
            <person name="Magrath M.J.L."/>
            <person name="Mikheyev A.S."/>
        </authorList>
    </citation>
    <scope>NUCLEOTIDE SEQUENCE [LARGE SCALE GENOMIC DNA]</scope>
    <source>
        <strain evidence="2">Daus_M_001</strain>
        <tissue evidence="2">Leg muscle</tissue>
    </source>
</reference>
<protein>
    <submittedName>
        <fullName evidence="2">Uncharacterized protein</fullName>
    </submittedName>
</protein>
<feature type="region of interest" description="Disordered" evidence="1">
    <location>
        <begin position="531"/>
        <end position="567"/>
    </location>
</feature>
<dbReference type="EMBL" id="JARBHB010000008">
    <property type="protein sequence ID" value="KAJ8877406.1"/>
    <property type="molecule type" value="Genomic_DNA"/>
</dbReference>
<dbReference type="Proteomes" id="UP001159363">
    <property type="component" value="Chromosome 7"/>
</dbReference>
<name>A0ABQ9GZG2_9NEOP</name>
<feature type="region of interest" description="Disordered" evidence="1">
    <location>
        <begin position="634"/>
        <end position="653"/>
    </location>
</feature>
<organism evidence="2 3">
    <name type="scientific">Dryococelus australis</name>
    <dbReference type="NCBI Taxonomy" id="614101"/>
    <lineage>
        <taxon>Eukaryota</taxon>
        <taxon>Metazoa</taxon>
        <taxon>Ecdysozoa</taxon>
        <taxon>Arthropoda</taxon>
        <taxon>Hexapoda</taxon>
        <taxon>Insecta</taxon>
        <taxon>Pterygota</taxon>
        <taxon>Neoptera</taxon>
        <taxon>Polyneoptera</taxon>
        <taxon>Phasmatodea</taxon>
        <taxon>Verophasmatodea</taxon>
        <taxon>Anareolatae</taxon>
        <taxon>Phasmatidae</taxon>
        <taxon>Eurycanthinae</taxon>
        <taxon>Dryococelus</taxon>
    </lineage>
</organism>
<evidence type="ECO:0000313" key="3">
    <source>
        <dbReference type="Proteomes" id="UP001159363"/>
    </source>
</evidence>
<feature type="region of interest" description="Disordered" evidence="1">
    <location>
        <begin position="272"/>
        <end position="301"/>
    </location>
</feature>
<comment type="caution">
    <text evidence="2">The sequence shown here is derived from an EMBL/GenBank/DDBJ whole genome shotgun (WGS) entry which is preliminary data.</text>
</comment>
<gene>
    <name evidence="2" type="ORF">PR048_021860</name>
</gene>
<proteinExistence type="predicted"/>
<evidence type="ECO:0000313" key="2">
    <source>
        <dbReference type="EMBL" id="KAJ8877406.1"/>
    </source>
</evidence>
<feature type="compositionally biased region" description="Basic and acidic residues" evidence="1">
    <location>
        <begin position="641"/>
        <end position="651"/>
    </location>
</feature>
<evidence type="ECO:0000256" key="1">
    <source>
        <dbReference type="SAM" id="MobiDB-lite"/>
    </source>
</evidence>
<sequence length="780" mass="84684">MTCRLDSSVLCILEPRLCVHWLLSRTWRLWDSQEMFPCKFAISSEPCKAGLINCDPIAKYSDTERPWLAGRLSTLPGRVTGFSQVGIVPDDAVGRRVFFRGSAVSPTLSFRRRSILTSITLIGSQDLTVKSRLNLFTSLAGASSGTIPTCENPGVNRPGIEPGSPWWETSGLTAQPPWAPRILQKLEGSRARAAVVVGGSRARAAVVVEGSRARAAIVVGGSRARAAVALRGRFSVRMSRTCVLWICHQVGLLDLSSPRGNLHIKHTHCRTSNATHDLSNGKRPPEETRKHVARRDGRTRARRALGAPPRAICNQCGLGRRQSIEGAGHRRDKFITTAGAACVRAASLLQPPPPAGGGGGVVSDLEREVTTPRGRSSIFEHVLVRDFSLSFPLVVSQLCLHEEEECFGSISLTGLQESQSNSDWTIRCRLGSRLPGANWLMSDSILLACAARVRVKNRWFTSVLSSTLCPVLSGLPTGRPSSWSKDEVLCTDFRLLRMSTTLESRICTDLKFHGAAVAYLLDYWHPTKGNRVQSPAGSPRIFASGIRAGGSRGSPPPPSYSGAAPSSPHFTLISSQDLALNGSPEHALTLEQKPGQQLLQSGPTLPNSVKRGTFLPARKSRQVAPRDDDIRTALSGARRLSPRDAGRDGRPQKNALPTAVASFILYNSLLTHFKDKIDVKHAYSEVTFAIGSQFIRHALDDSEPIADFQGNNLPADGDTLAPFVESALLLNSDYLSYCEIDSHLTALALRTAPFISAATLEWIQYCNHVENEAEPLTDAS</sequence>
<accession>A0ABQ9GZG2</accession>